<sequence length="293" mass="32410">MKLVLKFGIVFVILGMIGAATFLFLSGNDADRLLEEKVLKYESDRFTKLYLSVEDEKIVLKPSLTNELIITIIYEDYETLTIKELENELNIDVRAPFLTRFTRGIQVFNLARMMNPKEVIIELPEAIEDVYLKTSNGKISVTGVNLQQGSFVTSNGKIEIQESRITLLGADTSNGDISLEGVTATKANLDTSNGAIELQTITIDEIDAQTSNGRITGSKITTNRLKVHSSNGSINLNVYGQFMDYKVKTKTSNGTVRINDAVYGSSTYNPNKTPYIEAITSNGSIDLSFYGDE</sequence>
<dbReference type="RefSeq" id="WP_030005457.1">
    <property type="nucleotide sequence ID" value="NC_022549.1"/>
</dbReference>
<name>U4KQ90_9MOLU</name>
<accession>U4KQ90</accession>
<gene>
    <name evidence="3" type="ORF">BN85315840</name>
</gene>
<feature type="domain" description="DUF4097" evidence="2">
    <location>
        <begin position="47"/>
        <end position="260"/>
    </location>
</feature>
<feature type="transmembrane region" description="Helical" evidence="1">
    <location>
        <begin position="7"/>
        <end position="25"/>
    </location>
</feature>
<reference evidence="3 4" key="1">
    <citation type="journal article" date="2013" name="J. Mol. Microbiol. Biotechnol.">
        <title>Analysis of the Complete Genomes of Acholeplasma brassicae , A. palmae and A. laidlawii and Their Comparison to the Obligate Parasites from ' Candidatus Phytoplasma'.</title>
        <authorList>
            <person name="Kube M."/>
            <person name="Siewert C."/>
            <person name="Migdoll A.M."/>
            <person name="Duduk B."/>
            <person name="Holz S."/>
            <person name="Rabus R."/>
            <person name="Seemuller E."/>
            <person name="Mitrovic J."/>
            <person name="Muller I."/>
            <person name="Buttner C."/>
            <person name="Reinhardt R."/>
        </authorList>
    </citation>
    <scope>NUCLEOTIDE SEQUENCE [LARGE SCALE GENOMIC DNA]</scope>
    <source>
        <strain evidence="4">0502</strain>
    </source>
</reference>
<keyword evidence="1" id="KW-0472">Membrane</keyword>
<evidence type="ECO:0000259" key="2">
    <source>
        <dbReference type="Pfam" id="PF13349"/>
    </source>
</evidence>
<dbReference type="KEGG" id="abra:BN85315840"/>
<dbReference type="InterPro" id="IPR025164">
    <property type="entry name" value="Toastrack_DUF4097"/>
</dbReference>
<organism evidence="3 4">
    <name type="scientific">Acholeplasma brassicae</name>
    <dbReference type="NCBI Taxonomy" id="61635"/>
    <lineage>
        <taxon>Bacteria</taxon>
        <taxon>Bacillati</taxon>
        <taxon>Mycoplasmatota</taxon>
        <taxon>Mollicutes</taxon>
        <taxon>Acholeplasmatales</taxon>
        <taxon>Acholeplasmataceae</taxon>
        <taxon>Acholeplasma</taxon>
    </lineage>
</organism>
<dbReference type="Proteomes" id="UP000032737">
    <property type="component" value="Chromosome"/>
</dbReference>
<dbReference type="EMBL" id="FO681348">
    <property type="protein sequence ID" value="CCV66605.1"/>
    <property type="molecule type" value="Genomic_DNA"/>
</dbReference>
<keyword evidence="4" id="KW-1185">Reference proteome</keyword>
<evidence type="ECO:0000256" key="1">
    <source>
        <dbReference type="SAM" id="Phobius"/>
    </source>
</evidence>
<dbReference type="Pfam" id="PF13349">
    <property type="entry name" value="DUF4097"/>
    <property type="match status" value="1"/>
</dbReference>
<keyword evidence="1" id="KW-1133">Transmembrane helix</keyword>
<dbReference type="HOGENOM" id="CLU_948710_0_0_14"/>
<dbReference type="AlphaFoldDB" id="U4KQ90"/>
<evidence type="ECO:0000313" key="3">
    <source>
        <dbReference type="EMBL" id="CCV66605.1"/>
    </source>
</evidence>
<proteinExistence type="predicted"/>
<dbReference type="STRING" id="61635.BN85315840"/>
<evidence type="ECO:0000313" key="4">
    <source>
        <dbReference type="Proteomes" id="UP000032737"/>
    </source>
</evidence>
<keyword evidence="1" id="KW-0812">Transmembrane</keyword>
<protein>
    <recommendedName>
        <fullName evidence="2">DUF4097 domain-containing protein</fullName>
    </recommendedName>
</protein>